<dbReference type="OrthoDB" id="1451346at2"/>
<keyword evidence="1" id="KW-0472">Membrane</keyword>
<feature type="transmembrane region" description="Helical" evidence="1">
    <location>
        <begin position="125"/>
        <end position="145"/>
    </location>
</feature>
<reference evidence="2 3" key="1">
    <citation type="submission" date="2018-11" db="EMBL/GenBank/DDBJ databases">
        <title>Aureibaculum marinum gen. nov., sp. nov., a member of the family Flavobacteriaceae isolated from the Bohai Sea.</title>
        <authorList>
            <person name="Ji X."/>
        </authorList>
    </citation>
    <scope>NUCLEOTIDE SEQUENCE [LARGE SCALE GENOMIC DNA]</scope>
    <source>
        <strain evidence="2 3">BH-SD17</strain>
    </source>
</reference>
<proteinExistence type="predicted"/>
<comment type="caution">
    <text evidence="2">The sequence shown here is derived from an EMBL/GenBank/DDBJ whole genome shotgun (WGS) entry which is preliminary data.</text>
</comment>
<evidence type="ECO:0000313" key="2">
    <source>
        <dbReference type="EMBL" id="RPD91783.1"/>
    </source>
</evidence>
<evidence type="ECO:0000313" key="3">
    <source>
        <dbReference type="Proteomes" id="UP000270856"/>
    </source>
</evidence>
<feature type="transmembrane region" description="Helical" evidence="1">
    <location>
        <begin position="93"/>
        <end position="119"/>
    </location>
</feature>
<evidence type="ECO:0000256" key="1">
    <source>
        <dbReference type="SAM" id="Phobius"/>
    </source>
</evidence>
<name>A0A3N4NXC6_9FLAO</name>
<dbReference type="EMBL" id="RPFJ01000049">
    <property type="protein sequence ID" value="RPD91783.1"/>
    <property type="molecule type" value="Genomic_DNA"/>
</dbReference>
<keyword evidence="1" id="KW-1133">Transmembrane helix</keyword>
<keyword evidence="3" id="KW-1185">Reference proteome</keyword>
<protein>
    <submittedName>
        <fullName evidence="2">GTP-binding protein</fullName>
    </submittedName>
</protein>
<dbReference type="RefSeq" id="WP_123899077.1">
    <property type="nucleotide sequence ID" value="NZ_RPFJ01000049.1"/>
</dbReference>
<sequence length="170" mass="20363">MNQPLHDNKLNAILLKPRFREELKESKDVILKKFQTFFAENKYEFRTKMSDSHIIIDVPKNEDHFWSPQLQIEIVEEEGKAFLKGLFGPKPQVWTMFMFFHFIVGLAFFVFLIMAYTQYSLKQEYQFAMSMCIAMPIIWILFYVFGQLGKKKGYRQMLALDEFVKRIINH</sequence>
<dbReference type="AlphaFoldDB" id="A0A3N4NXC6"/>
<dbReference type="Proteomes" id="UP000270856">
    <property type="component" value="Unassembled WGS sequence"/>
</dbReference>
<accession>A0A3N4NXC6</accession>
<organism evidence="2 3">
    <name type="scientific">Aureibaculum marinum</name>
    <dbReference type="NCBI Taxonomy" id="2487930"/>
    <lineage>
        <taxon>Bacteria</taxon>
        <taxon>Pseudomonadati</taxon>
        <taxon>Bacteroidota</taxon>
        <taxon>Flavobacteriia</taxon>
        <taxon>Flavobacteriales</taxon>
        <taxon>Flavobacteriaceae</taxon>
        <taxon>Aureibaculum</taxon>
    </lineage>
</organism>
<gene>
    <name evidence="2" type="ORF">EGM88_14205</name>
</gene>
<keyword evidence="1" id="KW-0812">Transmembrane</keyword>